<dbReference type="Proteomes" id="UP000434052">
    <property type="component" value="Unassembled WGS sequence"/>
</dbReference>
<dbReference type="PANTHER" id="PTHR43300">
    <property type="entry name" value="ACETYLTRANSFERASE"/>
    <property type="match status" value="1"/>
</dbReference>
<gene>
    <name evidence="4" type="ORF">DQK91_12405</name>
    <name evidence="3" type="ORF">E8L03_03005</name>
</gene>
<dbReference type="Gene3D" id="2.160.10.10">
    <property type="entry name" value="Hexapeptide repeat proteins"/>
    <property type="match status" value="1"/>
</dbReference>
<dbReference type="RefSeq" id="WP_144305677.1">
    <property type="nucleotide sequence ID" value="NZ_CP039543.1"/>
</dbReference>
<sequence>MKRALKIFARIISSIATFPLVIAYTTTRKESVFITFAQLLSFIPSTIGSYLRSAYYKRTLSSYGDMIHIDFGSYFSHPEASVGDHVYIGAYTIIGMSKIGRLTTIGSQVSILSGKNQHHIELGMPIQNIKGQFTETIIGENCWLGNHSIVMADLGQQCIVGAGAVITKPFGDYDVIAGNPARTIRNLQST</sequence>
<dbReference type="PANTHER" id="PTHR43300:SF11">
    <property type="entry name" value="ACETYLTRANSFERASE RV3034C-RELATED"/>
    <property type="match status" value="1"/>
</dbReference>
<dbReference type="CDD" id="cd04647">
    <property type="entry name" value="LbH_MAT_like"/>
    <property type="match status" value="1"/>
</dbReference>
<comment type="similarity">
    <text evidence="1">Belongs to the transferase hexapeptide repeat family.</text>
</comment>
<dbReference type="EMBL" id="CP039543">
    <property type="protein sequence ID" value="QJT07957.1"/>
    <property type="molecule type" value="Genomic_DNA"/>
</dbReference>
<keyword evidence="4" id="KW-0808">Transferase</keyword>
<dbReference type="EMBL" id="QMIF01000007">
    <property type="protein sequence ID" value="TVM33455.1"/>
    <property type="molecule type" value="Genomic_DNA"/>
</dbReference>
<dbReference type="GO" id="GO:0016746">
    <property type="term" value="F:acyltransferase activity"/>
    <property type="evidence" value="ECO:0007669"/>
    <property type="project" value="UniProtKB-KW"/>
</dbReference>
<organism evidence="4 5">
    <name type="scientific">Oceanidesulfovibrio marinus</name>
    <dbReference type="NCBI Taxonomy" id="370038"/>
    <lineage>
        <taxon>Bacteria</taxon>
        <taxon>Pseudomonadati</taxon>
        <taxon>Thermodesulfobacteriota</taxon>
        <taxon>Desulfovibrionia</taxon>
        <taxon>Desulfovibrionales</taxon>
        <taxon>Desulfovibrionaceae</taxon>
        <taxon>Oceanidesulfovibrio</taxon>
    </lineage>
</organism>
<evidence type="ECO:0000313" key="5">
    <source>
        <dbReference type="Proteomes" id="UP000434052"/>
    </source>
</evidence>
<keyword evidence="2" id="KW-0472">Membrane</keyword>
<dbReference type="InterPro" id="IPR001451">
    <property type="entry name" value="Hexapep"/>
</dbReference>
<reference evidence="3 6" key="2">
    <citation type="submission" date="2019-04" db="EMBL/GenBank/DDBJ databases">
        <title>Isolation and culture of sulfate reducing bacteria from the cold seep of the South China Sea.</title>
        <authorList>
            <person name="Sun C."/>
            <person name="Liu R."/>
        </authorList>
    </citation>
    <scope>NUCLEOTIDE SEQUENCE [LARGE SCALE GENOMIC DNA]</scope>
    <source>
        <strain evidence="3 6">CS1</strain>
    </source>
</reference>
<dbReference type="AlphaFoldDB" id="A0A6P1ZH45"/>
<protein>
    <submittedName>
        <fullName evidence="4">Acyltransferase</fullName>
    </submittedName>
</protein>
<evidence type="ECO:0000313" key="3">
    <source>
        <dbReference type="EMBL" id="QJT07957.1"/>
    </source>
</evidence>
<evidence type="ECO:0000313" key="4">
    <source>
        <dbReference type="EMBL" id="TVM33455.1"/>
    </source>
</evidence>
<dbReference type="InterPro" id="IPR011004">
    <property type="entry name" value="Trimer_LpxA-like_sf"/>
</dbReference>
<dbReference type="Proteomes" id="UP000503251">
    <property type="component" value="Chromosome"/>
</dbReference>
<keyword evidence="2" id="KW-1133">Transmembrane helix</keyword>
<dbReference type="Pfam" id="PF14602">
    <property type="entry name" value="Hexapep_2"/>
    <property type="match status" value="1"/>
</dbReference>
<dbReference type="OrthoDB" id="272049at2"/>
<proteinExistence type="inferred from homology"/>
<evidence type="ECO:0000256" key="1">
    <source>
        <dbReference type="ARBA" id="ARBA00007274"/>
    </source>
</evidence>
<evidence type="ECO:0000313" key="6">
    <source>
        <dbReference type="Proteomes" id="UP000503251"/>
    </source>
</evidence>
<dbReference type="InterPro" id="IPR050179">
    <property type="entry name" value="Trans_hexapeptide_repeat"/>
</dbReference>
<keyword evidence="4" id="KW-0012">Acyltransferase</keyword>
<feature type="transmembrane region" description="Helical" evidence="2">
    <location>
        <begin position="7"/>
        <end position="26"/>
    </location>
</feature>
<keyword evidence="6" id="KW-1185">Reference proteome</keyword>
<feature type="transmembrane region" description="Helical" evidence="2">
    <location>
        <begin position="32"/>
        <end position="51"/>
    </location>
</feature>
<evidence type="ECO:0000256" key="2">
    <source>
        <dbReference type="SAM" id="Phobius"/>
    </source>
</evidence>
<dbReference type="SUPFAM" id="SSF51161">
    <property type="entry name" value="Trimeric LpxA-like enzymes"/>
    <property type="match status" value="1"/>
</dbReference>
<keyword evidence="2" id="KW-0812">Transmembrane</keyword>
<reference evidence="4 5" key="1">
    <citation type="submission" date="2018-06" db="EMBL/GenBank/DDBJ databases">
        <title>Complete genome of Desulfovibrio marinus P48SEP.</title>
        <authorList>
            <person name="Crispim J.S."/>
            <person name="Vidigal P.M.P."/>
            <person name="Silva L.C.F."/>
            <person name="Araujo L.C."/>
            <person name="Laguardia C.N."/>
            <person name="Dias R.S."/>
            <person name="Sousa M.P."/>
            <person name="Paula S.O."/>
            <person name="Silva C."/>
        </authorList>
    </citation>
    <scope>NUCLEOTIDE SEQUENCE [LARGE SCALE GENOMIC DNA]</scope>
    <source>
        <strain evidence="4 5">P48SEP</strain>
    </source>
</reference>
<accession>A0A6P1ZH45</accession>
<name>A0A6P1ZH45_9BACT</name>